<accession>A0A9N9WEC2</accession>
<evidence type="ECO:0000313" key="2">
    <source>
        <dbReference type="Proteomes" id="UP001153714"/>
    </source>
</evidence>
<dbReference type="Gene3D" id="2.20.25.240">
    <property type="match status" value="1"/>
</dbReference>
<protein>
    <submittedName>
        <fullName evidence="1">Uncharacterized protein</fullName>
    </submittedName>
</protein>
<dbReference type="EMBL" id="OU893348">
    <property type="protein sequence ID" value="CAG9787363.1"/>
    <property type="molecule type" value="Genomic_DNA"/>
</dbReference>
<dbReference type="Proteomes" id="UP001153714">
    <property type="component" value="Chromosome 17"/>
</dbReference>
<dbReference type="OrthoDB" id="7436381at2759"/>
<sequence length="227" mass="26231">MTEKINNNLNRSLSDTDVDRVGLQRQDSILITPPSFAPRMKRRRESDSLNEITALREEMQNMCKTLLAAQEHEFKKNTVILQGIQQTSVSIESSISFLTAQNEELKKKVELLEGKIKQDNLYIITLEDRLEIMQLEGRKANFEIKNVPKKPNETTEDLLNMVFTLSRSVAFTILQSERGGYVLLMGQNTYRTHGKNMDRNVTWYCSKRRWTLCQASKDDKKPAIVEC</sequence>
<gene>
    <name evidence="1" type="ORF">DIATSA_LOCUS5249</name>
</gene>
<reference evidence="1" key="1">
    <citation type="submission" date="2021-12" db="EMBL/GenBank/DDBJ databases">
        <authorList>
            <person name="King R."/>
        </authorList>
    </citation>
    <scope>NUCLEOTIDE SEQUENCE</scope>
</reference>
<name>A0A9N9WEC2_9NEOP</name>
<reference evidence="1" key="2">
    <citation type="submission" date="2022-10" db="EMBL/GenBank/DDBJ databases">
        <authorList>
            <consortium name="ENA_rothamsted_submissions"/>
            <consortium name="culmorum"/>
            <person name="King R."/>
        </authorList>
    </citation>
    <scope>NUCLEOTIDE SEQUENCE</scope>
</reference>
<dbReference type="AlphaFoldDB" id="A0A9N9WEC2"/>
<proteinExistence type="predicted"/>
<organism evidence="1 2">
    <name type="scientific">Diatraea saccharalis</name>
    <name type="common">sugarcane borer</name>
    <dbReference type="NCBI Taxonomy" id="40085"/>
    <lineage>
        <taxon>Eukaryota</taxon>
        <taxon>Metazoa</taxon>
        <taxon>Ecdysozoa</taxon>
        <taxon>Arthropoda</taxon>
        <taxon>Hexapoda</taxon>
        <taxon>Insecta</taxon>
        <taxon>Pterygota</taxon>
        <taxon>Neoptera</taxon>
        <taxon>Endopterygota</taxon>
        <taxon>Lepidoptera</taxon>
        <taxon>Glossata</taxon>
        <taxon>Ditrysia</taxon>
        <taxon>Pyraloidea</taxon>
        <taxon>Crambidae</taxon>
        <taxon>Crambinae</taxon>
        <taxon>Diatraea</taxon>
    </lineage>
</organism>
<keyword evidence="2" id="KW-1185">Reference proteome</keyword>
<evidence type="ECO:0000313" key="1">
    <source>
        <dbReference type="EMBL" id="CAG9787363.1"/>
    </source>
</evidence>